<sequence>MALSGKRIRSDFKGPISIKKRQCLLHVPTVTLPRSSFLLTKTANRISKKIKNQNNINNSHSSNDIDDVDDDGDDDRDGETHFNAKYYDRPKFHLAQTAKLDRRLLETVSRYSDSESVNKNGQQRDQEYFAPQICSTDRNYDFFNFRRSISRNVSFSVSGARQKQIPKSDILARERCFDYILQSIDEVWGRYCNTTSTAENEVYDRLGKCANISSATPLGSPNSYFCVSYGGNNSHRRHKSELSDDDISDSGYKSEITNPTEYDTDCDYRKVSNLPQSMKLQSLKDRLVRAKNDLETNYDANSWDNCMYFWRRWDMIKYSAVEMMEEDDEDEIIESVIDELEEGRCYNDA</sequence>
<accession>G8JM13</accession>
<evidence type="ECO:0000313" key="2">
    <source>
        <dbReference type="EMBL" id="AET37273.1"/>
    </source>
</evidence>
<gene>
    <name evidence="2" type="ordered locus">Ecym_1014</name>
</gene>
<dbReference type="RefSeq" id="XP_003644090.1">
    <property type="nucleotide sequence ID" value="XM_003644042.1"/>
</dbReference>
<dbReference type="InParanoid" id="G8JM13"/>
<reference evidence="3" key="1">
    <citation type="journal article" date="2012" name="G3 (Bethesda)">
        <title>Pichia sorbitophila, an interspecies yeast hybrid reveals early steps of genome resolution following polyploidization.</title>
        <authorList>
            <person name="Leh Louis V."/>
            <person name="Despons L."/>
            <person name="Friedrich A."/>
            <person name="Martin T."/>
            <person name="Durrens P."/>
            <person name="Casaregola S."/>
            <person name="Neuveglise C."/>
            <person name="Fairhead C."/>
            <person name="Marck C."/>
            <person name="Cruz J.A."/>
            <person name="Straub M.L."/>
            <person name="Kugler V."/>
            <person name="Sacerdot C."/>
            <person name="Uzunov Z."/>
            <person name="Thierry A."/>
            <person name="Weiss S."/>
            <person name="Bleykasten C."/>
            <person name="De Montigny J."/>
            <person name="Jacques N."/>
            <person name="Jung P."/>
            <person name="Lemaire M."/>
            <person name="Mallet S."/>
            <person name="Morel G."/>
            <person name="Richard G.F."/>
            <person name="Sarkar A."/>
            <person name="Savel G."/>
            <person name="Schacherer J."/>
            <person name="Seret M.L."/>
            <person name="Talla E."/>
            <person name="Samson G."/>
            <person name="Jubin C."/>
            <person name="Poulain J."/>
            <person name="Vacherie B."/>
            <person name="Barbe V."/>
            <person name="Pelletier E."/>
            <person name="Sherman D.J."/>
            <person name="Westhof E."/>
            <person name="Weissenbach J."/>
            <person name="Baret P.V."/>
            <person name="Wincker P."/>
            <person name="Gaillardin C."/>
            <person name="Dujon B."/>
            <person name="Souciet J.L."/>
        </authorList>
    </citation>
    <scope>NUCLEOTIDE SEQUENCE [LARGE SCALE GENOMIC DNA]</scope>
    <source>
        <strain evidence="3">CBS 270.75 / DBVPG 7215 / KCTC 17166 / NRRL Y-17582</strain>
    </source>
</reference>
<dbReference type="OrthoDB" id="4096201at2759"/>
<feature type="region of interest" description="Disordered" evidence="1">
    <location>
        <begin position="235"/>
        <end position="254"/>
    </location>
</feature>
<dbReference type="eggNOG" id="ENOG502RZ25">
    <property type="taxonomic scope" value="Eukaryota"/>
</dbReference>
<feature type="region of interest" description="Disordered" evidence="1">
    <location>
        <begin position="50"/>
        <end position="82"/>
    </location>
</feature>
<dbReference type="HOGENOM" id="CLU_063516_0_0_1"/>
<dbReference type="GeneID" id="11469718"/>
<evidence type="ECO:0000256" key="1">
    <source>
        <dbReference type="SAM" id="MobiDB-lite"/>
    </source>
</evidence>
<dbReference type="AlphaFoldDB" id="G8JM13"/>
<dbReference type="KEGG" id="erc:Ecym_1014"/>
<protein>
    <submittedName>
        <fullName evidence="2">Uncharacterized protein</fullName>
    </submittedName>
</protein>
<proteinExistence type="predicted"/>
<dbReference type="EMBL" id="CP002497">
    <property type="protein sequence ID" value="AET37273.1"/>
    <property type="molecule type" value="Genomic_DNA"/>
</dbReference>
<name>G8JM13_ERECY</name>
<keyword evidence="3" id="KW-1185">Reference proteome</keyword>
<organism evidence="2 3">
    <name type="scientific">Eremothecium cymbalariae (strain CBS 270.75 / DBVPG 7215 / KCTC 17166 / NRRL Y-17582)</name>
    <name type="common">Yeast</name>
    <dbReference type="NCBI Taxonomy" id="931890"/>
    <lineage>
        <taxon>Eukaryota</taxon>
        <taxon>Fungi</taxon>
        <taxon>Dikarya</taxon>
        <taxon>Ascomycota</taxon>
        <taxon>Saccharomycotina</taxon>
        <taxon>Saccharomycetes</taxon>
        <taxon>Saccharomycetales</taxon>
        <taxon>Saccharomycetaceae</taxon>
        <taxon>Eremothecium</taxon>
    </lineage>
</organism>
<dbReference type="Proteomes" id="UP000006790">
    <property type="component" value="Chromosome 1"/>
</dbReference>
<feature type="compositionally biased region" description="Acidic residues" evidence="1">
    <location>
        <begin position="64"/>
        <end position="77"/>
    </location>
</feature>
<evidence type="ECO:0000313" key="3">
    <source>
        <dbReference type="Proteomes" id="UP000006790"/>
    </source>
</evidence>
<feature type="compositionally biased region" description="Low complexity" evidence="1">
    <location>
        <begin position="52"/>
        <end position="62"/>
    </location>
</feature>